<dbReference type="OrthoDB" id="433738at2759"/>
<evidence type="ECO:0000259" key="7">
    <source>
        <dbReference type="PROSITE" id="PS50059"/>
    </source>
</evidence>
<evidence type="ECO:0000256" key="4">
    <source>
        <dbReference type="PROSITE-ProRule" id="PRU00339"/>
    </source>
</evidence>
<feature type="region of interest" description="Disordered" evidence="5">
    <location>
        <begin position="1"/>
        <end position="60"/>
    </location>
</feature>
<evidence type="ECO:0000256" key="6">
    <source>
        <dbReference type="SAM" id="Phobius"/>
    </source>
</evidence>
<proteinExistence type="predicted"/>
<dbReference type="Pfam" id="PF14559">
    <property type="entry name" value="TPR_19"/>
    <property type="match status" value="1"/>
</dbReference>
<dbReference type="Pfam" id="PF00254">
    <property type="entry name" value="FKBP_C"/>
    <property type="match status" value="1"/>
</dbReference>
<sequence length="501" mass="52574">MAVITEEQDVNETEPVLEKTANEQEPNEAGDGVSEHADAEETQPADAEAANCPLPLSPPEGCESVTLDGGVLKKVLEAGDPESKPTLHARCLVHYVGYLTSSGEKFMDTRSDRDTDEPAVVVAGRKTAAQETGLCQAVATMCRGEKALVYILDPAYGYGERGSFSFPCVPPNSALVYEVEMLGWEGIEEMDNDGNRSSLLYEERLERAERRRLTGNELFKAGQYKEALAKYAMALSYLDEDFMFQLAGHYLDKAEDVKKLVHLNMAATQLKTGDWNTAIYNCGQVLNMDPDNVKALFRRAKAHKALSRTEEARVDLEKAIKLEPNNREVAEELRGVRAALKEEKKATDAFYKTGMTKAIGPAPVAPAAASAAGAAPAAASAAEAGSAPGADAATASPASAAAAQRSGGAASTSGAAGSTGAASSQASKRAGAKPVDKSARAAAAAAAMGTGAAAQRSSTNSAKQGLMVWLVALVGLLWARLAKFFGIAQRGGGSRGKAGKR</sequence>
<comment type="caution">
    <text evidence="8">The sequence shown here is derived from an EMBL/GenBank/DDBJ whole genome shotgun (WGS) entry which is preliminary data.</text>
</comment>
<dbReference type="InterPro" id="IPR001179">
    <property type="entry name" value="PPIase_FKBP_dom"/>
</dbReference>
<keyword evidence="6" id="KW-0472">Membrane</keyword>
<dbReference type="InterPro" id="IPR050754">
    <property type="entry name" value="FKBP4/5/8-like"/>
</dbReference>
<feature type="region of interest" description="Disordered" evidence="5">
    <location>
        <begin position="408"/>
        <end position="435"/>
    </location>
</feature>
<keyword evidence="9" id="KW-1185">Reference proteome</keyword>
<feature type="domain" description="PPIase FKBP-type" evidence="7">
    <location>
        <begin position="88"/>
        <end position="185"/>
    </location>
</feature>
<keyword evidence="1" id="KW-0677">Repeat</keyword>
<dbReference type="Proteomes" id="UP000650467">
    <property type="component" value="Unassembled WGS sequence"/>
</dbReference>
<feature type="transmembrane region" description="Helical" evidence="6">
    <location>
        <begin position="466"/>
        <end position="487"/>
    </location>
</feature>
<dbReference type="PANTHER" id="PTHR46512">
    <property type="entry name" value="PEPTIDYLPROLYL ISOMERASE"/>
    <property type="match status" value="1"/>
</dbReference>
<dbReference type="InterPro" id="IPR046357">
    <property type="entry name" value="PPIase_dom_sf"/>
</dbReference>
<dbReference type="InterPro" id="IPR019734">
    <property type="entry name" value="TPR_rpt"/>
</dbReference>
<dbReference type="Gene3D" id="3.10.50.40">
    <property type="match status" value="1"/>
</dbReference>
<evidence type="ECO:0000256" key="3">
    <source>
        <dbReference type="PROSITE-ProRule" id="PRU00277"/>
    </source>
</evidence>
<dbReference type="SUPFAM" id="SSF54534">
    <property type="entry name" value="FKBP-like"/>
    <property type="match status" value="1"/>
</dbReference>
<comment type="catalytic activity">
    <reaction evidence="3">
        <text>[protein]-peptidylproline (omega=180) = [protein]-peptidylproline (omega=0)</text>
        <dbReference type="Rhea" id="RHEA:16237"/>
        <dbReference type="Rhea" id="RHEA-COMP:10747"/>
        <dbReference type="Rhea" id="RHEA-COMP:10748"/>
        <dbReference type="ChEBI" id="CHEBI:83833"/>
        <dbReference type="ChEBI" id="CHEBI:83834"/>
        <dbReference type="EC" id="5.2.1.8"/>
    </reaction>
</comment>
<dbReference type="SMART" id="SM00028">
    <property type="entry name" value="TPR"/>
    <property type="match status" value="3"/>
</dbReference>
<dbReference type="PROSITE" id="PS50005">
    <property type="entry name" value="TPR"/>
    <property type="match status" value="1"/>
</dbReference>
<evidence type="ECO:0000313" key="8">
    <source>
        <dbReference type="EMBL" id="KAG2435086.1"/>
    </source>
</evidence>
<dbReference type="GO" id="GO:0003755">
    <property type="term" value="F:peptidyl-prolyl cis-trans isomerase activity"/>
    <property type="evidence" value="ECO:0007669"/>
    <property type="project" value="UniProtKB-KW"/>
</dbReference>
<protein>
    <recommendedName>
        <fullName evidence="3">peptidylprolyl isomerase</fullName>
        <ecNumber evidence="3">5.2.1.8</ecNumber>
    </recommendedName>
</protein>
<reference evidence="8" key="1">
    <citation type="journal article" date="2020" name="bioRxiv">
        <title>Comparative genomics of Chlamydomonas.</title>
        <authorList>
            <person name="Craig R.J."/>
            <person name="Hasan A.R."/>
            <person name="Ness R.W."/>
            <person name="Keightley P.D."/>
        </authorList>
    </citation>
    <scope>NUCLEOTIDE SEQUENCE</scope>
    <source>
        <strain evidence="8">SAG 7.73</strain>
    </source>
</reference>
<keyword evidence="6" id="KW-0812">Transmembrane</keyword>
<accession>A0A835W416</accession>
<dbReference type="EC" id="5.2.1.8" evidence="3"/>
<dbReference type="InterPro" id="IPR011990">
    <property type="entry name" value="TPR-like_helical_dom_sf"/>
</dbReference>
<keyword evidence="2 4" id="KW-0802">TPR repeat</keyword>
<evidence type="ECO:0000256" key="5">
    <source>
        <dbReference type="SAM" id="MobiDB-lite"/>
    </source>
</evidence>
<evidence type="ECO:0000256" key="2">
    <source>
        <dbReference type="ARBA" id="ARBA00022803"/>
    </source>
</evidence>
<dbReference type="SUPFAM" id="SSF48452">
    <property type="entry name" value="TPR-like"/>
    <property type="match status" value="1"/>
</dbReference>
<feature type="repeat" description="TPR" evidence="4">
    <location>
        <begin position="293"/>
        <end position="326"/>
    </location>
</feature>
<organism evidence="8 9">
    <name type="scientific">Chlamydomonas incerta</name>
    <dbReference type="NCBI Taxonomy" id="51695"/>
    <lineage>
        <taxon>Eukaryota</taxon>
        <taxon>Viridiplantae</taxon>
        <taxon>Chlorophyta</taxon>
        <taxon>core chlorophytes</taxon>
        <taxon>Chlorophyceae</taxon>
        <taxon>CS clade</taxon>
        <taxon>Chlamydomonadales</taxon>
        <taxon>Chlamydomonadaceae</taxon>
        <taxon>Chlamydomonas</taxon>
    </lineage>
</organism>
<name>A0A835W416_CHLIN</name>
<feature type="compositionally biased region" description="Acidic residues" evidence="5">
    <location>
        <begin position="1"/>
        <end position="12"/>
    </location>
</feature>
<gene>
    <name evidence="8" type="ORF">HXX76_007173</name>
</gene>
<evidence type="ECO:0000313" key="9">
    <source>
        <dbReference type="Proteomes" id="UP000650467"/>
    </source>
</evidence>
<feature type="compositionally biased region" description="Low complexity" evidence="5">
    <location>
        <begin position="408"/>
        <end position="427"/>
    </location>
</feature>
<keyword evidence="3" id="KW-0697">Rotamase</keyword>
<dbReference type="PANTHER" id="PTHR46512:SF12">
    <property type="entry name" value="PEPTIDYLPROLYL ISOMERASE"/>
    <property type="match status" value="1"/>
</dbReference>
<keyword evidence="3" id="KW-0413">Isomerase</keyword>
<dbReference type="AlphaFoldDB" id="A0A835W416"/>
<keyword evidence="6" id="KW-1133">Transmembrane helix</keyword>
<dbReference type="EMBL" id="JAEHOC010000015">
    <property type="protein sequence ID" value="KAG2435086.1"/>
    <property type="molecule type" value="Genomic_DNA"/>
</dbReference>
<evidence type="ECO:0000256" key="1">
    <source>
        <dbReference type="ARBA" id="ARBA00022737"/>
    </source>
</evidence>
<dbReference type="PROSITE" id="PS50059">
    <property type="entry name" value="FKBP_PPIASE"/>
    <property type="match status" value="1"/>
</dbReference>
<dbReference type="Gene3D" id="1.25.40.10">
    <property type="entry name" value="Tetratricopeptide repeat domain"/>
    <property type="match status" value="1"/>
</dbReference>